<organism evidence="3 4">
    <name type="scientific">Trichinella pseudospiralis</name>
    <name type="common">Parasitic roundworm</name>
    <dbReference type="NCBI Taxonomy" id="6337"/>
    <lineage>
        <taxon>Eukaryota</taxon>
        <taxon>Metazoa</taxon>
        <taxon>Ecdysozoa</taxon>
        <taxon>Nematoda</taxon>
        <taxon>Enoplea</taxon>
        <taxon>Dorylaimia</taxon>
        <taxon>Trichinellida</taxon>
        <taxon>Trichinellidae</taxon>
        <taxon>Trichinella</taxon>
    </lineage>
</organism>
<evidence type="ECO:0000313" key="4">
    <source>
        <dbReference type="Proteomes" id="UP000054815"/>
    </source>
</evidence>
<dbReference type="EMBL" id="JYDU01000062">
    <property type="protein sequence ID" value="KRX95038.1"/>
    <property type="molecule type" value="Genomic_DNA"/>
</dbReference>
<dbReference type="InterPro" id="IPR011989">
    <property type="entry name" value="ARM-like"/>
</dbReference>
<gene>
    <name evidence="3" type="primary">Plaa</name>
    <name evidence="3" type="ORF">T4E_4554</name>
</gene>
<dbReference type="AlphaFoldDB" id="A0A0V0Y3N6"/>
<dbReference type="Proteomes" id="UP000054815">
    <property type="component" value="Unassembled WGS sequence"/>
</dbReference>
<reference evidence="3 4" key="1">
    <citation type="submission" date="2015-01" db="EMBL/GenBank/DDBJ databases">
        <title>Evolution of Trichinella species and genotypes.</title>
        <authorList>
            <person name="Korhonen P.K."/>
            <person name="Edoardo P."/>
            <person name="Giuseppe L.R."/>
            <person name="Gasser R.B."/>
        </authorList>
    </citation>
    <scope>NUCLEOTIDE SEQUENCE [LARGE SCALE GENOMIC DNA]</scope>
    <source>
        <strain evidence="3">ISS141</strain>
    </source>
</reference>
<dbReference type="InterPro" id="IPR015155">
    <property type="entry name" value="PFU"/>
</dbReference>
<evidence type="ECO:0000259" key="1">
    <source>
        <dbReference type="PROSITE" id="PS51394"/>
    </source>
</evidence>
<evidence type="ECO:0000259" key="2">
    <source>
        <dbReference type="PROSITE" id="PS51396"/>
    </source>
</evidence>
<evidence type="ECO:0000313" key="3">
    <source>
        <dbReference type="EMBL" id="KRX95038.1"/>
    </source>
</evidence>
<dbReference type="PROSITE" id="PS51394">
    <property type="entry name" value="PFU"/>
    <property type="match status" value="1"/>
</dbReference>
<dbReference type="STRING" id="6337.A0A0V0Y3N6"/>
<protein>
    <submittedName>
        <fullName evidence="3">Phospholipase A-2-activating protein</fullName>
    </submittedName>
</protein>
<dbReference type="PROSITE" id="PS51396">
    <property type="entry name" value="PUL"/>
    <property type="match status" value="1"/>
</dbReference>
<feature type="domain" description="PFU" evidence="1">
    <location>
        <begin position="1"/>
        <end position="27"/>
    </location>
</feature>
<proteinExistence type="predicted"/>
<dbReference type="InterPro" id="IPR013535">
    <property type="entry name" value="PUL_dom"/>
</dbReference>
<accession>A0A0V0Y3N6</accession>
<dbReference type="Pfam" id="PF08324">
    <property type="entry name" value="PUL"/>
    <property type="match status" value="1"/>
</dbReference>
<comment type="caution">
    <text evidence="3">The sequence shown here is derived from an EMBL/GenBank/DDBJ whole genome shotgun (WGS) entry which is preliminary data.</text>
</comment>
<feature type="domain" description="PUL" evidence="2">
    <location>
        <begin position="62"/>
        <end position="339"/>
    </location>
</feature>
<name>A0A0V0Y3N6_TRIPS</name>
<sequence length="339" mass="37868">LPQAYLNDVVNFIEKNTVRNEQPRPAPGNFDQDGSDPLTGAARYVPMQNVVEKLDPLKPVGDDIPLRRYQVVDNFSAKQLSNKLKEFNEAVLEEDRIRSSEMDSLEKLLSTKPCKPNRDHLLLVEKMLCWPTEHLVPVIDLLRLVILDGAGCEAFFVNADRHLLSFSCSLVADKHSANYSQFQTVVCRLFEMCIRDSQEVIDIDKASGDGVDEPLEVLGRVAQAERHLEELEKAEECCDHGLQYVLRPHQNVLTRVPLIACNIGSLDAGGTCCFSDVVAGSKLTAAPMLINKRGIDILPVVYRQRLKISGKTTAVSVECRCRFPTDRVGRTSGLSPKRR</sequence>
<feature type="non-terminal residue" evidence="3">
    <location>
        <position position="1"/>
    </location>
</feature>
<dbReference type="Gene3D" id="1.25.10.10">
    <property type="entry name" value="Leucine-rich Repeat Variant"/>
    <property type="match status" value="1"/>
</dbReference>